<gene>
    <name evidence="2" type="ordered locus">CLJ_B0909</name>
</gene>
<dbReference type="KEGG" id="cbi:CLJ_B0909"/>
<dbReference type="AlphaFoldDB" id="A0A3F3A184"/>
<dbReference type="SMR" id="A0A3F3A184"/>
<feature type="domain" description="Bacterial bifunctional deaminase-reductase C-terminal" evidence="1">
    <location>
        <begin position="3"/>
        <end position="158"/>
    </location>
</feature>
<accession>A0A3F3A184</accession>
<organism evidence="2 3">
    <name type="scientific">Clostridium botulinum (strain 657 / Type Ba4)</name>
    <dbReference type="NCBI Taxonomy" id="515621"/>
    <lineage>
        <taxon>Bacteria</taxon>
        <taxon>Bacillati</taxon>
        <taxon>Bacillota</taxon>
        <taxon>Clostridia</taxon>
        <taxon>Eubacteriales</taxon>
        <taxon>Clostridiaceae</taxon>
        <taxon>Clostridium</taxon>
    </lineage>
</organism>
<dbReference type="EMBL" id="CP001083">
    <property type="protein sequence ID" value="ACQ54108.1"/>
    <property type="molecule type" value="Genomic_DNA"/>
</dbReference>
<reference evidence="3" key="2">
    <citation type="submission" date="2008-05" db="EMBL/GenBank/DDBJ databases">
        <title>Genome sequence of Clostridium botulinum Ba4 strain 657.</title>
        <authorList>
            <person name="Shrivastava S."/>
            <person name="Brown J.L."/>
            <person name="Bruce D."/>
            <person name="Detter C."/>
            <person name="Munk C."/>
            <person name="Smith L.A."/>
            <person name="Smith T.J."/>
            <person name="Sutton G."/>
            <person name="Brettin T.S."/>
        </authorList>
    </citation>
    <scope>NUCLEOTIDE SEQUENCE [LARGE SCALE GENOMIC DNA]</scope>
    <source>
        <strain evidence="3">657 / Type Ba4</strain>
    </source>
</reference>
<dbReference type="InterPro" id="IPR050765">
    <property type="entry name" value="Riboflavin_Biosynth_HTPR"/>
</dbReference>
<dbReference type="RefSeq" id="WP_003362198.1">
    <property type="nucleotide sequence ID" value="NC_012658.1"/>
</dbReference>
<evidence type="ECO:0000259" key="1">
    <source>
        <dbReference type="Pfam" id="PF01872"/>
    </source>
</evidence>
<dbReference type="Pfam" id="PF01872">
    <property type="entry name" value="RibD_C"/>
    <property type="match status" value="1"/>
</dbReference>
<dbReference type="PANTHER" id="PTHR38011">
    <property type="entry name" value="DIHYDROFOLATE REDUCTASE FAMILY PROTEIN (AFU_ORTHOLOGUE AFUA_8G06820)"/>
    <property type="match status" value="1"/>
</dbReference>
<proteinExistence type="predicted"/>
<evidence type="ECO:0000313" key="3">
    <source>
        <dbReference type="Proteomes" id="UP000002333"/>
    </source>
</evidence>
<reference evidence="2 3" key="1">
    <citation type="journal article" date="2007" name="PLoS ONE">
        <title>Analysis of the neurotoxin complex genes in Clostridium botulinum A1-A4 and B1 strains: BoNT/A3, /Ba4 and /B1 clusters are located within plasmids.</title>
        <authorList>
            <person name="Smith T.J."/>
            <person name="Hill K.K."/>
            <person name="Foley B.T."/>
            <person name="Detter J.C."/>
            <person name="Munk A.C."/>
            <person name="Bruce D.C."/>
            <person name="Doggett N.A."/>
            <person name="Smith L.A."/>
            <person name="Marks J.D."/>
            <person name="Xie G."/>
            <person name="Brettin T.S."/>
        </authorList>
    </citation>
    <scope>NUCLEOTIDE SEQUENCE [LARGE SCALE GENOMIC DNA]</scope>
    <source>
        <strain evidence="3">657 / Type Ba4</strain>
    </source>
</reference>
<protein>
    <submittedName>
        <fullName evidence="2">Riboflavin biosynthesis protein RibD C-domain protein</fullName>
    </submittedName>
</protein>
<evidence type="ECO:0000313" key="2">
    <source>
        <dbReference type="EMBL" id="ACQ54108.1"/>
    </source>
</evidence>
<dbReference type="Gene3D" id="3.40.430.10">
    <property type="entry name" value="Dihydrofolate Reductase, subunit A"/>
    <property type="match status" value="1"/>
</dbReference>
<dbReference type="Proteomes" id="UP000002333">
    <property type="component" value="Chromosome"/>
</dbReference>
<sequence>MKRKIILNLAISVDGYIASEDGGFDWIVGDGDDTLNTKNKFNFDKFLEGIDIVVMGKNCYDQNMHNDFKNKKVYVATSQKIQNQDNLHFISGDICKIIQEEKEKEGKDIFLFGGGGLVDSFIKTDIVDEYIIGIIPIILGKGRPLFFGNNPTIKLHLNEYIIENGIAILKYTKRKTEGSCV</sequence>
<dbReference type="GO" id="GO:0009231">
    <property type="term" value="P:riboflavin biosynthetic process"/>
    <property type="evidence" value="ECO:0007669"/>
    <property type="project" value="InterPro"/>
</dbReference>
<dbReference type="GO" id="GO:0008703">
    <property type="term" value="F:5-amino-6-(5-phosphoribosylamino)uracil reductase activity"/>
    <property type="evidence" value="ECO:0007669"/>
    <property type="project" value="InterPro"/>
</dbReference>
<dbReference type="InterPro" id="IPR024072">
    <property type="entry name" value="DHFR-like_dom_sf"/>
</dbReference>
<name>A0A3F3A184_CLOB6</name>
<dbReference type="PANTHER" id="PTHR38011:SF11">
    <property type="entry name" value="2,5-DIAMINO-6-RIBOSYLAMINO-4(3H)-PYRIMIDINONE 5'-PHOSPHATE REDUCTASE"/>
    <property type="match status" value="1"/>
</dbReference>
<dbReference type="InterPro" id="IPR002734">
    <property type="entry name" value="RibDG_C"/>
</dbReference>
<dbReference type="SUPFAM" id="SSF53597">
    <property type="entry name" value="Dihydrofolate reductase-like"/>
    <property type="match status" value="1"/>
</dbReference>